<evidence type="ECO:0000313" key="3">
    <source>
        <dbReference type="Proteomes" id="UP001321520"/>
    </source>
</evidence>
<dbReference type="Proteomes" id="UP001321520">
    <property type="component" value="Chromosome"/>
</dbReference>
<name>A0ABY9EAI2_9GAMM</name>
<feature type="chain" id="PRO_5047274087" description="Lipoprotein" evidence="1">
    <location>
        <begin position="21"/>
        <end position="83"/>
    </location>
</feature>
<protein>
    <recommendedName>
        <fullName evidence="4">Lipoprotein</fullName>
    </recommendedName>
</protein>
<proteinExistence type="predicted"/>
<evidence type="ECO:0008006" key="4">
    <source>
        <dbReference type="Google" id="ProtNLM"/>
    </source>
</evidence>
<feature type="signal peptide" evidence="1">
    <location>
        <begin position="1"/>
        <end position="20"/>
    </location>
</feature>
<organism evidence="2 3">
    <name type="scientific">Microbulbifer spongiae</name>
    <dbReference type="NCBI Taxonomy" id="2944933"/>
    <lineage>
        <taxon>Bacteria</taxon>
        <taxon>Pseudomonadati</taxon>
        <taxon>Pseudomonadota</taxon>
        <taxon>Gammaproteobacteria</taxon>
        <taxon>Cellvibrionales</taxon>
        <taxon>Microbulbiferaceae</taxon>
        <taxon>Microbulbifer</taxon>
    </lineage>
</organism>
<dbReference type="RefSeq" id="WP_301415945.1">
    <property type="nucleotide sequence ID" value="NZ_CP098023.1"/>
</dbReference>
<gene>
    <name evidence="2" type="ORF">M8T91_01015</name>
</gene>
<accession>A0ABY9EAI2</accession>
<keyword evidence="1" id="KW-0732">Signal</keyword>
<reference evidence="2 3" key="1">
    <citation type="submission" date="2022-05" db="EMBL/GenBank/DDBJ databases">
        <title>Microbulbifer sp. nov., isolated from sponge.</title>
        <authorList>
            <person name="Gao L."/>
        </authorList>
    </citation>
    <scope>NUCLEOTIDE SEQUENCE [LARGE SCALE GENOMIC DNA]</scope>
    <source>
        <strain evidence="2 3">MI-G</strain>
    </source>
</reference>
<dbReference type="EMBL" id="CP098023">
    <property type="protein sequence ID" value="WKD50038.1"/>
    <property type="molecule type" value="Genomic_DNA"/>
</dbReference>
<dbReference type="PROSITE" id="PS51257">
    <property type="entry name" value="PROKAR_LIPOPROTEIN"/>
    <property type="match status" value="1"/>
</dbReference>
<sequence>MRLKTSIGVLAAVMVLTLSACGQKKAGMGEGMGMDKSEMGCCQHGENACASDVTKSQCDQMAGKFHKDHMCSTDAGKCTRKER</sequence>
<keyword evidence="3" id="KW-1185">Reference proteome</keyword>
<evidence type="ECO:0000313" key="2">
    <source>
        <dbReference type="EMBL" id="WKD50038.1"/>
    </source>
</evidence>
<evidence type="ECO:0000256" key="1">
    <source>
        <dbReference type="SAM" id="SignalP"/>
    </source>
</evidence>